<sequence length="456" mass="51554">MSAIVQMNNKPFVQWKGQTFDQIHSIVRKNDLSNYSLIGDRSKFKAQPLKLYRREIVTQDVKICNPRTSLKVDIMNQPNGTINNSSSLNQNGLANIKEDGVANNSCATYENCSVVTSAEENARRRVRSSGMIKKKYDSSRNSDNYYTTSKQYLDSRGLTFEKNQYNYIRMGDSASKPGSSLASGNLYASHGLTYCKKYFISEASSFQYIWIDNTTVTVDIPIGHYYLSEINDLLKLKMIEKNHFYMKNQFGTSNFAYSNNDAMTFLLNISYNNDTGLIELQTFRTDNIIHSIETYTIPADATWTRPNNSGTKFPQFIIQNNNIQMAFGISNGNYPVSQTANTGVLFQTFNSQTEPGLKPRYKKLYYKPNNPQFATQGAVSSSDLVTRKRYNTITDSAASFRNALGQSVSNALAYGVPANGYTLKDKIGYPIKKTPTFNKYNEEMLKCDVRTLKNAI</sequence>
<protein>
    <submittedName>
        <fullName evidence="1">Uncharacterized protein</fullName>
    </submittedName>
</protein>
<dbReference type="EMBL" id="MN738820">
    <property type="protein sequence ID" value="QHT37725.1"/>
    <property type="molecule type" value="Genomic_DNA"/>
</dbReference>
<evidence type="ECO:0000313" key="1">
    <source>
        <dbReference type="EMBL" id="QHT37725.1"/>
    </source>
</evidence>
<accession>A0A6C0FF36</accession>
<organism evidence="1">
    <name type="scientific">viral metagenome</name>
    <dbReference type="NCBI Taxonomy" id="1070528"/>
    <lineage>
        <taxon>unclassified sequences</taxon>
        <taxon>metagenomes</taxon>
        <taxon>organismal metagenomes</taxon>
    </lineage>
</organism>
<name>A0A6C0FF36_9ZZZZ</name>
<dbReference type="AlphaFoldDB" id="A0A6C0FF36"/>
<proteinExistence type="predicted"/>
<reference evidence="1" key="1">
    <citation type="journal article" date="2020" name="Nature">
        <title>Giant virus diversity and host interactions through global metagenomics.</title>
        <authorList>
            <person name="Schulz F."/>
            <person name="Roux S."/>
            <person name="Paez-Espino D."/>
            <person name="Jungbluth S."/>
            <person name="Walsh D.A."/>
            <person name="Denef V.J."/>
            <person name="McMahon K.D."/>
            <person name="Konstantinidis K.T."/>
            <person name="Eloe-Fadrosh E.A."/>
            <person name="Kyrpides N.C."/>
            <person name="Woyke T."/>
        </authorList>
    </citation>
    <scope>NUCLEOTIDE SEQUENCE</scope>
    <source>
        <strain evidence="1">GVMAG-S-ERX556049-19</strain>
    </source>
</reference>